<organism evidence="1 2">
    <name type="scientific">Vaccinium darrowii</name>
    <dbReference type="NCBI Taxonomy" id="229202"/>
    <lineage>
        <taxon>Eukaryota</taxon>
        <taxon>Viridiplantae</taxon>
        <taxon>Streptophyta</taxon>
        <taxon>Embryophyta</taxon>
        <taxon>Tracheophyta</taxon>
        <taxon>Spermatophyta</taxon>
        <taxon>Magnoliopsida</taxon>
        <taxon>eudicotyledons</taxon>
        <taxon>Gunneridae</taxon>
        <taxon>Pentapetalae</taxon>
        <taxon>asterids</taxon>
        <taxon>Ericales</taxon>
        <taxon>Ericaceae</taxon>
        <taxon>Vaccinioideae</taxon>
        <taxon>Vaccinieae</taxon>
        <taxon>Vaccinium</taxon>
    </lineage>
</organism>
<evidence type="ECO:0000313" key="2">
    <source>
        <dbReference type="Proteomes" id="UP000828048"/>
    </source>
</evidence>
<evidence type="ECO:0000313" key="1">
    <source>
        <dbReference type="EMBL" id="KAH7836316.1"/>
    </source>
</evidence>
<reference evidence="1 2" key="1">
    <citation type="journal article" date="2021" name="Hortic Res">
        <title>High-quality reference genome and annotation aids understanding of berry development for evergreen blueberry (Vaccinium darrowii).</title>
        <authorList>
            <person name="Yu J."/>
            <person name="Hulse-Kemp A.M."/>
            <person name="Babiker E."/>
            <person name="Staton M."/>
        </authorList>
    </citation>
    <scope>NUCLEOTIDE SEQUENCE [LARGE SCALE GENOMIC DNA]</scope>
    <source>
        <strain evidence="2">cv. NJ 8807/NJ 8810</strain>
        <tissue evidence="1">Young leaf</tissue>
    </source>
</reference>
<name>A0ACB7X6H9_9ERIC</name>
<dbReference type="Proteomes" id="UP000828048">
    <property type="component" value="Chromosome 2"/>
</dbReference>
<comment type="caution">
    <text evidence="1">The sequence shown here is derived from an EMBL/GenBank/DDBJ whole genome shotgun (WGS) entry which is preliminary data.</text>
</comment>
<gene>
    <name evidence="1" type="ORF">Vadar_034606</name>
</gene>
<proteinExistence type="predicted"/>
<accession>A0ACB7X6H9</accession>
<keyword evidence="2" id="KW-1185">Reference proteome</keyword>
<dbReference type="EMBL" id="CM037152">
    <property type="protein sequence ID" value="KAH7836316.1"/>
    <property type="molecule type" value="Genomic_DNA"/>
</dbReference>
<protein>
    <submittedName>
        <fullName evidence="1">Uncharacterized protein</fullName>
    </submittedName>
</protein>
<sequence length="395" mass="44947">MSGENKTASSTTPSKSCIISSMLEGKKVDRSMGELVFMQPSIFQRSPKSNKSVPPACCEDLRFKSLGCFNDEVMPVMMVQSSTLKEQIAALTKTLGKLMKKNQGQKTHLKELSDKVSNNGLIPDDQLKEFIMGAIAEKDARSSHIFRSYTKPYTRRIEQLKMPKNYQPPKFLQFDGMGNPKQHVAHFVETCSSAGIDGDLLVKQFVWSLKRYAFDLYIDLEPNSIDSWDQLQWDFLKRFFSTRRIVNMTELSNTHQQEGESAIDYINRWKSLSLNCKDHISEASTIEMCTKGMCWSLQYILQGIKPKTFEELATRAHDMELTVAISDREDDVDPEWQDERHQKNSSLSDLKPRGEPSSEESDSSIGSPKSKYNYDEDKDETTSYSITTVLSLQAS</sequence>